<dbReference type="Proteomes" id="UP000469424">
    <property type="component" value="Unassembled WGS sequence"/>
</dbReference>
<dbReference type="GO" id="GO:0016740">
    <property type="term" value="F:transferase activity"/>
    <property type="evidence" value="ECO:0007669"/>
    <property type="project" value="UniProtKB-KW"/>
</dbReference>
<comment type="caution">
    <text evidence="2">The sequence shown here is derived from an EMBL/GenBank/DDBJ whole genome shotgun (WGS) entry which is preliminary data.</text>
</comment>
<keyword evidence="2" id="KW-0808">Transferase</keyword>
<dbReference type="SUPFAM" id="SSF53067">
    <property type="entry name" value="Actin-like ATPase domain"/>
    <property type="match status" value="2"/>
</dbReference>
<dbReference type="GO" id="GO:0005829">
    <property type="term" value="C:cytosol"/>
    <property type="evidence" value="ECO:0007669"/>
    <property type="project" value="TreeGrafter"/>
</dbReference>
<evidence type="ECO:0000259" key="1">
    <source>
        <dbReference type="Pfam" id="PF00814"/>
    </source>
</evidence>
<dbReference type="Gene3D" id="3.30.420.40">
    <property type="match status" value="2"/>
</dbReference>
<protein>
    <submittedName>
        <fullName evidence="2">tRNA (Adenosine(37)-N6)-threonylcarbamoyltransferase complex dimerization subunit type 1 TsaB</fullName>
    </submittedName>
</protein>
<evidence type="ECO:0000313" key="3">
    <source>
        <dbReference type="Proteomes" id="UP000469424"/>
    </source>
</evidence>
<sequence>MVGHCGRYPAGGFPVDSNPLWRERRRANLSMHILALETTGKYGSAAVIDQEGNCWTASSSDVMNHLKDIITLTEECLRNAGIEKTDLTHIGASVGPGSFTGIRIGVTTARTLGQVLNLPCVSVSTLEAMAYQGMENSSGEKYICPIINARRHQTYAGLWKATTDGPEPILPEKQYMIEGLLNEIRKLEGPVFFTGDGIDAYRDIISTELSEEMYAFAPESVRYQNGKSAAQVALRRVQSGETVSYEKLIPNYMRKSEAEMRLESGTLSSKIHG</sequence>
<dbReference type="AlphaFoldDB" id="A0A6N7XKW4"/>
<accession>A0A6N7XKW4</accession>
<keyword evidence="3" id="KW-1185">Reference proteome</keyword>
<dbReference type="NCBIfam" id="TIGR03725">
    <property type="entry name" value="T6A_YeaZ"/>
    <property type="match status" value="1"/>
</dbReference>
<dbReference type="InterPro" id="IPR043129">
    <property type="entry name" value="ATPase_NBD"/>
</dbReference>
<reference evidence="2 3" key="1">
    <citation type="submission" date="2019-08" db="EMBL/GenBank/DDBJ databases">
        <title>In-depth cultivation of the pig gut microbiome towards novel bacterial diversity and tailored functional studies.</title>
        <authorList>
            <person name="Wylensek D."/>
            <person name="Hitch T.C.A."/>
            <person name="Clavel T."/>
        </authorList>
    </citation>
    <scope>NUCLEOTIDE SEQUENCE [LARGE SCALE GENOMIC DNA]</scope>
    <source>
        <strain evidence="2 3">WCA-MUC-591-APC-4B</strain>
    </source>
</reference>
<dbReference type="EMBL" id="VUNA01000006">
    <property type="protein sequence ID" value="MST70576.1"/>
    <property type="molecule type" value="Genomic_DNA"/>
</dbReference>
<gene>
    <name evidence="2" type="primary">tsaB</name>
    <name evidence="2" type="ORF">FYJ65_04340</name>
</gene>
<proteinExistence type="predicted"/>
<organism evidence="2 3">
    <name type="scientific">Mogibacterium kristiansenii</name>
    <dbReference type="NCBI Taxonomy" id="2606708"/>
    <lineage>
        <taxon>Bacteria</taxon>
        <taxon>Bacillati</taxon>
        <taxon>Bacillota</taxon>
        <taxon>Clostridia</taxon>
        <taxon>Peptostreptococcales</taxon>
        <taxon>Anaerovoracaceae</taxon>
        <taxon>Mogibacterium</taxon>
    </lineage>
</organism>
<evidence type="ECO:0000313" key="2">
    <source>
        <dbReference type="EMBL" id="MST70576.1"/>
    </source>
</evidence>
<dbReference type="Pfam" id="PF00814">
    <property type="entry name" value="TsaD"/>
    <property type="match status" value="1"/>
</dbReference>
<dbReference type="InterPro" id="IPR000905">
    <property type="entry name" value="Gcp-like_dom"/>
</dbReference>
<feature type="domain" description="Gcp-like" evidence="1">
    <location>
        <begin position="64"/>
        <end position="260"/>
    </location>
</feature>
<name>A0A6N7XKW4_9FIRM</name>
<dbReference type="PANTHER" id="PTHR11735">
    <property type="entry name" value="TRNA N6-ADENOSINE THREONYLCARBAMOYLTRANSFERASE"/>
    <property type="match status" value="1"/>
</dbReference>
<dbReference type="PANTHER" id="PTHR11735:SF11">
    <property type="entry name" value="TRNA THREONYLCARBAMOYLADENOSINE BIOSYNTHESIS PROTEIN TSAB"/>
    <property type="match status" value="1"/>
</dbReference>
<dbReference type="CDD" id="cd24032">
    <property type="entry name" value="ASKHA_NBD_TsaB"/>
    <property type="match status" value="1"/>
</dbReference>
<dbReference type="InterPro" id="IPR022496">
    <property type="entry name" value="T6A_TsaB"/>
</dbReference>
<dbReference type="GO" id="GO:0002949">
    <property type="term" value="P:tRNA threonylcarbamoyladenosine modification"/>
    <property type="evidence" value="ECO:0007669"/>
    <property type="project" value="InterPro"/>
</dbReference>